<gene>
    <name evidence="2" type="ORF">bsdtb5_27720</name>
</gene>
<feature type="transmembrane region" description="Helical" evidence="1">
    <location>
        <begin position="49"/>
        <end position="69"/>
    </location>
</feature>
<proteinExistence type="predicted"/>
<keyword evidence="1" id="KW-1133">Transmembrane helix</keyword>
<reference evidence="2 3" key="1">
    <citation type="submission" date="2020-11" db="EMBL/GenBank/DDBJ databases">
        <title>Draft genome sequencing of a Lachnospiraceae strain isolated from anoxic soil subjected to BSD treatment.</title>
        <authorList>
            <person name="Uek A."/>
            <person name="Tonouchi A."/>
        </authorList>
    </citation>
    <scope>NUCLEOTIDE SEQUENCE [LARGE SCALE GENOMIC DNA]</scope>
    <source>
        <strain evidence="2 3">TB5</strain>
    </source>
</reference>
<evidence type="ECO:0008006" key="4">
    <source>
        <dbReference type="Google" id="ProtNLM"/>
    </source>
</evidence>
<dbReference type="RefSeq" id="WP_271712594.1">
    <property type="nucleotide sequence ID" value="NZ_AP024169.1"/>
</dbReference>
<name>A0A7R7IDE5_9FIRM</name>
<sequence>MFELIMMSSLGILIIIIGWLIWVKERINLIHDYHHTKVSEEDKKPYTTLMGKGTCLMGFGIFLSGIIDYVSVSEYGFYAFGIGFIGGIIIMLIAQFKYNGGLF</sequence>
<keyword evidence="1" id="KW-0812">Transmembrane</keyword>
<accession>A0A7R7IDE5</accession>
<dbReference type="KEGG" id="ahb:bsdtb5_27720"/>
<dbReference type="EMBL" id="AP024169">
    <property type="protein sequence ID" value="BCN31477.1"/>
    <property type="molecule type" value="Genomic_DNA"/>
</dbReference>
<keyword evidence="3" id="KW-1185">Reference proteome</keyword>
<organism evidence="2 3">
    <name type="scientific">Anaeromicropila herbilytica</name>
    <dbReference type="NCBI Taxonomy" id="2785025"/>
    <lineage>
        <taxon>Bacteria</taxon>
        <taxon>Bacillati</taxon>
        <taxon>Bacillota</taxon>
        <taxon>Clostridia</taxon>
        <taxon>Lachnospirales</taxon>
        <taxon>Lachnospiraceae</taxon>
        <taxon>Anaeromicropila</taxon>
    </lineage>
</organism>
<dbReference type="Proteomes" id="UP000595897">
    <property type="component" value="Chromosome"/>
</dbReference>
<protein>
    <recommendedName>
        <fullName evidence="4">DUF3784 domain-containing protein</fullName>
    </recommendedName>
</protein>
<evidence type="ECO:0000256" key="1">
    <source>
        <dbReference type="SAM" id="Phobius"/>
    </source>
</evidence>
<feature type="transmembrane region" description="Helical" evidence="1">
    <location>
        <begin position="75"/>
        <end position="94"/>
    </location>
</feature>
<evidence type="ECO:0000313" key="3">
    <source>
        <dbReference type="Proteomes" id="UP000595897"/>
    </source>
</evidence>
<evidence type="ECO:0000313" key="2">
    <source>
        <dbReference type="EMBL" id="BCN31477.1"/>
    </source>
</evidence>
<dbReference type="InterPro" id="IPR017259">
    <property type="entry name" value="UCP037672"/>
</dbReference>
<dbReference type="Pfam" id="PF12650">
    <property type="entry name" value="DUF3784"/>
    <property type="match status" value="1"/>
</dbReference>
<dbReference type="AlphaFoldDB" id="A0A7R7IDE5"/>
<feature type="transmembrane region" description="Helical" evidence="1">
    <location>
        <begin position="6"/>
        <end position="23"/>
    </location>
</feature>
<keyword evidence="1" id="KW-0472">Membrane</keyword>